<proteinExistence type="predicted"/>
<dbReference type="OrthoDB" id="9798191at2"/>
<dbReference type="AlphaFoldDB" id="A0A4R5KEY3"/>
<accession>A0A4R5KEY3</accession>
<organism evidence="1 2">
    <name type="scientific">Paenibacillus piri</name>
    <dbReference type="NCBI Taxonomy" id="2547395"/>
    <lineage>
        <taxon>Bacteria</taxon>
        <taxon>Bacillati</taxon>
        <taxon>Bacillota</taxon>
        <taxon>Bacilli</taxon>
        <taxon>Bacillales</taxon>
        <taxon>Paenibacillaceae</taxon>
        <taxon>Paenibacillus</taxon>
    </lineage>
</organism>
<protein>
    <submittedName>
        <fullName evidence="1">Extracellular solute-binding protein</fullName>
    </submittedName>
</protein>
<dbReference type="EMBL" id="SMRT01000015">
    <property type="protein sequence ID" value="TDF93833.1"/>
    <property type="molecule type" value="Genomic_DNA"/>
</dbReference>
<evidence type="ECO:0000313" key="1">
    <source>
        <dbReference type="EMBL" id="TDF93833.1"/>
    </source>
</evidence>
<evidence type="ECO:0000313" key="2">
    <source>
        <dbReference type="Proteomes" id="UP000295636"/>
    </source>
</evidence>
<dbReference type="InterPro" id="IPR050490">
    <property type="entry name" value="Bact_solute-bd_prot1"/>
</dbReference>
<dbReference type="Proteomes" id="UP000295636">
    <property type="component" value="Unassembled WGS sequence"/>
</dbReference>
<dbReference type="Pfam" id="PF01547">
    <property type="entry name" value="SBP_bac_1"/>
    <property type="match status" value="1"/>
</dbReference>
<comment type="caution">
    <text evidence="1">The sequence shown here is derived from an EMBL/GenBank/DDBJ whole genome shotgun (WGS) entry which is preliminary data.</text>
</comment>
<dbReference type="PROSITE" id="PS51257">
    <property type="entry name" value="PROKAR_LIPOPROTEIN"/>
    <property type="match status" value="1"/>
</dbReference>
<gene>
    <name evidence="1" type="ORF">E1757_25970</name>
</gene>
<reference evidence="1 2" key="1">
    <citation type="submission" date="2019-03" db="EMBL/GenBank/DDBJ databases">
        <title>This is whole genome sequence of Paenibacillus sp MS74 strain.</title>
        <authorList>
            <person name="Trinh H.N."/>
        </authorList>
    </citation>
    <scope>NUCLEOTIDE SEQUENCE [LARGE SCALE GENOMIC DNA]</scope>
    <source>
        <strain evidence="1 2">MS74</strain>
    </source>
</reference>
<keyword evidence="2" id="KW-1185">Reference proteome</keyword>
<sequence length="448" mass="50221">MNMKTRPLVFTLLIVLCLGLLVAGCGNSGLTGQPNTNERKGDKEKIKIHVTDGFNTLPSKQFWKMFEQKFAEKYPKYNLVLENIPASDSPEQFYKTKLAAGEFPDVAKVFQPALLIDADVIQEIPQDLQNTLIDPEFGRINGKLYTMPQHQGALGMWYNKEIFKKAGIEKLPETWDEFIAACKKIQAIGIEPIGMSVKSGFFIAGHFAFLWAPATYGPEPNWPKLRTEGKVKFNNPVTRRALEQLKESMPYWQKGALSATADQVKGLFFSGKVAIMANGGIYNAAEVNTGELKAGFEIGYLTPPQDKAETRKINTYRDNMWVINKNASGEKLQAVADFLKFFYSKEIYEQFLNANAVMPTVKGFENYKPAMENPTAAKMVAEIRAAMDKHGTVAHAHAAQGDNIWPQGAREMSEKIVQELAAGNDNLDQLMNLFDEQWDKGVQQMKKK</sequence>
<name>A0A4R5KEY3_9BACL</name>
<dbReference type="InterPro" id="IPR006059">
    <property type="entry name" value="SBP"/>
</dbReference>
<dbReference type="Gene3D" id="3.40.190.10">
    <property type="entry name" value="Periplasmic binding protein-like II"/>
    <property type="match status" value="2"/>
</dbReference>
<dbReference type="SUPFAM" id="SSF53850">
    <property type="entry name" value="Periplasmic binding protein-like II"/>
    <property type="match status" value="1"/>
</dbReference>
<dbReference type="PANTHER" id="PTHR43649">
    <property type="entry name" value="ARABINOSE-BINDING PROTEIN-RELATED"/>
    <property type="match status" value="1"/>
</dbReference>